<dbReference type="PANTHER" id="PTHR43792">
    <property type="entry name" value="GNAT FAMILY, PUTATIVE (AFU_ORTHOLOGUE AFUA_3G00765)-RELATED-RELATED"/>
    <property type="match status" value="1"/>
</dbReference>
<dbReference type="GO" id="GO:0016747">
    <property type="term" value="F:acyltransferase activity, transferring groups other than amino-acyl groups"/>
    <property type="evidence" value="ECO:0007669"/>
    <property type="project" value="InterPro"/>
</dbReference>
<dbReference type="Proteomes" id="UP000321479">
    <property type="component" value="Chromosome"/>
</dbReference>
<dbReference type="SUPFAM" id="SSF55729">
    <property type="entry name" value="Acyl-CoA N-acyltransferases (Nat)"/>
    <property type="match status" value="1"/>
</dbReference>
<accession>A0A5B8URD2</accession>
<keyword evidence="3" id="KW-1185">Reference proteome</keyword>
<evidence type="ECO:0000313" key="2">
    <source>
        <dbReference type="EMBL" id="QEC61452.1"/>
    </source>
</evidence>
<dbReference type="PROSITE" id="PS51186">
    <property type="entry name" value="GNAT"/>
    <property type="match status" value="1"/>
</dbReference>
<sequence>MPLFIQTPRFVIRDFKPEEQDLFVDIFDDERVITHLPKRTRKELISLFQSALTEYASGSPLGRWGIFNNGDGDFIGFCLLRLYDNQPGKVELGYVLHQRYWGKGIASDMAQIMVAQAFMHTDANELVAVTTLDNIGSQRVLIKAGMTRMDNFVRDGEKLAFFRMER</sequence>
<dbReference type="CDD" id="cd04301">
    <property type="entry name" value="NAT_SF"/>
    <property type="match status" value="1"/>
</dbReference>
<name>A0A5B8URD2_9SPHI</name>
<proteinExistence type="predicted"/>
<dbReference type="InterPro" id="IPR016181">
    <property type="entry name" value="Acyl_CoA_acyltransferase"/>
</dbReference>
<dbReference type="PANTHER" id="PTHR43792:SF1">
    <property type="entry name" value="N-ACETYLTRANSFERASE DOMAIN-CONTAINING PROTEIN"/>
    <property type="match status" value="1"/>
</dbReference>
<dbReference type="OrthoDB" id="9788916at2"/>
<evidence type="ECO:0000313" key="3">
    <source>
        <dbReference type="Proteomes" id="UP000321479"/>
    </source>
</evidence>
<dbReference type="Gene3D" id="3.40.630.30">
    <property type="match status" value="1"/>
</dbReference>
<dbReference type="KEGG" id="mgin:FRZ54_02250"/>
<organism evidence="2 3">
    <name type="scientific">Mucilaginibacter ginsenosidivorans</name>
    <dbReference type="NCBI Taxonomy" id="398053"/>
    <lineage>
        <taxon>Bacteria</taxon>
        <taxon>Pseudomonadati</taxon>
        <taxon>Bacteroidota</taxon>
        <taxon>Sphingobacteriia</taxon>
        <taxon>Sphingobacteriales</taxon>
        <taxon>Sphingobacteriaceae</taxon>
        <taxon>Mucilaginibacter</taxon>
    </lineage>
</organism>
<dbReference type="InterPro" id="IPR000182">
    <property type="entry name" value="GNAT_dom"/>
</dbReference>
<dbReference type="Pfam" id="PF13302">
    <property type="entry name" value="Acetyltransf_3"/>
    <property type="match status" value="1"/>
</dbReference>
<dbReference type="InterPro" id="IPR051531">
    <property type="entry name" value="N-acetyltransferase"/>
</dbReference>
<keyword evidence="2" id="KW-0808">Transferase</keyword>
<feature type="domain" description="N-acetyltransferase" evidence="1">
    <location>
        <begin position="10"/>
        <end position="166"/>
    </location>
</feature>
<dbReference type="AlphaFoldDB" id="A0A5B8URD2"/>
<protein>
    <submittedName>
        <fullName evidence="2">GNAT family N-acetyltransferase</fullName>
    </submittedName>
</protein>
<dbReference type="RefSeq" id="WP_147030029.1">
    <property type="nucleotide sequence ID" value="NZ_CP042436.1"/>
</dbReference>
<gene>
    <name evidence="2" type="ORF">FRZ54_02250</name>
</gene>
<evidence type="ECO:0000259" key="1">
    <source>
        <dbReference type="PROSITE" id="PS51186"/>
    </source>
</evidence>
<reference evidence="2 3" key="1">
    <citation type="journal article" date="2017" name="Curr. Microbiol.">
        <title>Mucilaginibacter ginsenosidivorans sp. nov., Isolated from Soil of Ginseng Field.</title>
        <authorList>
            <person name="Kim M.M."/>
            <person name="Siddiqi M.Z."/>
            <person name="Im W.T."/>
        </authorList>
    </citation>
    <scope>NUCLEOTIDE SEQUENCE [LARGE SCALE GENOMIC DNA]</scope>
    <source>
        <strain evidence="2 3">Gsoil 3017</strain>
    </source>
</reference>
<dbReference type="EMBL" id="CP042436">
    <property type="protein sequence ID" value="QEC61452.1"/>
    <property type="molecule type" value="Genomic_DNA"/>
</dbReference>